<dbReference type="GO" id="GO:0015031">
    <property type="term" value="P:protein transport"/>
    <property type="evidence" value="ECO:0007669"/>
    <property type="project" value="UniProtKB-KW"/>
</dbReference>
<comment type="caution">
    <text evidence="9">The sequence shown here is derived from an EMBL/GenBank/DDBJ whole genome shotgun (WGS) entry which is preliminary data.</text>
</comment>
<dbReference type="AlphaFoldDB" id="A0AAV9IL23"/>
<accession>A0AAV9IL23</accession>
<feature type="transmembrane region" description="Helical" evidence="8">
    <location>
        <begin position="65"/>
        <end position="85"/>
    </location>
</feature>
<dbReference type="Proteomes" id="UP001300502">
    <property type="component" value="Unassembled WGS sequence"/>
</dbReference>
<dbReference type="GO" id="GO:0000139">
    <property type="term" value="C:Golgi membrane"/>
    <property type="evidence" value="ECO:0007669"/>
    <property type="project" value="TreeGrafter"/>
</dbReference>
<evidence type="ECO:0000313" key="9">
    <source>
        <dbReference type="EMBL" id="KAK4528090.1"/>
    </source>
</evidence>
<dbReference type="InterPro" id="IPR013880">
    <property type="entry name" value="Yos1"/>
</dbReference>
<keyword evidence="5 8" id="KW-1133">Transmembrane helix</keyword>
<evidence type="ECO:0000256" key="8">
    <source>
        <dbReference type="SAM" id="Phobius"/>
    </source>
</evidence>
<gene>
    <name evidence="9" type="ORF">GAYE_SCF48G6024</name>
</gene>
<dbReference type="EMBL" id="JANCYU010000059">
    <property type="protein sequence ID" value="KAK4528090.1"/>
    <property type="molecule type" value="Genomic_DNA"/>
</dbReference>
<evidence type="ECO:0000256" key="5">
    <source>
        <dbReference type="ARBA" id="ARBA00022989"/>
    </source>
</evidence>
<evidence type="ECO:0000256" key="6">
    <source>
        <dbReference type="ARBA" id="ARBA00023136"/>
    </source>
</evidence>
<dbReference type="GO" id="GO:0006888">
    <property type="term" value="P:endoplasmic reticulum to Golgi vesicle-mediated transport"/>
    <property type="evidence" value="ECO:0007669"/>
    <property type="project" value="TreeGrafter"/>
</dbReference>
<comment type="subcellular location">
    <subcellularLocation>
        <location evidence="1">Membrane</location>
    </subcellularLocation>
</comment>
<comment type="similarity">
    <text evidence="7">Belongs to the YOS1 family.</text>
</comment>
<keyword evidence="2" id="KW-0813">Transport</keyword>
<name>A0AAV9IL23_9RHOD</name>
<evidence type="ECO:0000313" key="10">
    <source>
        <dbReference type="Proteomes" id="UP001300502"/>
    </source>
</evidence>
<keyword evidence="4" id="KW-0653">Protein transport</keyword>
<evidence type="ECO:0000256" key="2">
    <source>
        <dbReference type="ARBA" id="ARBA00022448"/>
    </source>
</evidence>
<dbReference type="GO" id="GO:0030134">
    <property type="term" value="C:COPII-coated ER to Golgi transport vesicle"/>
    <property type="evidence" value="ECO:0007669"/>
    <property type="project" value="TreeGrafter"/>
</dbReference>
<dbReference type="Pfam" id="PF08571">
    <property type="entry name" value="Yos1"/>
    <property type="match status" value="1"/>
</dbReference>
<dbReference type="GO" id="GO:0005789">
    <property type="term" value="C:endoplasmic reticulum membrane"/>
    <property type="evidence" value="ECO:0007669"/>
    <property type="project" value="TreeGrafter"/>
</dbReference>
<organism evidence="9 10">
    <name type="scientific">Galdieria yellowstonensis</name>
    <dbReference type="NCBI Taxonomy" id="3028027"/>
    <lineage>
        <taxon>Eukaryota</taxon>
        <taxon>Rhodophyta</taxon>
        <taxon>Bangiophyceae</taxon>
        <taxon>Galdieriales</taxon>
        <taxon>Galdieriaceae</taxon>
        <taxon>Galdieria</taxon>
    </lineage>
</organism>
<proteinExistence type="inferred from homology"/>
<evidence type="ECO:0000256" key="7">
    <source>
        <dbReference type="ARBA" id="ARBA00024203"/>
    </source>
</evidence>
<evidence type="ECO:0000256" key="4">
    <source>
        <dbReference type="ARBA" id="ARBA00022927"/>
    </source>
</evidence>
<protein>
    <recommendedName>
        <fullName evidence="11">Immediate early response 3-interacting protein 1</fullName>
    </recommendedName>
</protein>
<evidence type="ECO:0000256" key="1">
    <source>
        <dbReference type="ARBA" id="ARBA00004370"/>
    </source>
</evidence>
<keyword evidence="10" id="KW-1185">Reference proteome</keyword>
<dbReference type="PANTHER" id="PTHR15858">
    <property type="entry name" value="IMMEDIATE EARLY RESPONSE 3-INTERACTING PROTEIN 1"/>
    <property type="match status" value="1"/>
</dbReference>
<sequence length="86" mass="9656">MIWGISSMGLTLGSIVVATLLVANALAILHEERFLSKWGWGYEQTRMDPTSIKAQISRLLYAFRVIMRVPLIILNILTIVMLLILG</sequence>
<evidence type="ECO:0008006" key="11">
    <source>
        <dbReference type="Google" id="ProtNLM"/>
    </source>
</evidence>
<dbReference type="PANTHER" id="PTHR15858:SF0">
    <property type="entry name" value="IMMEDIATE EARLY RESPONSE 3-INTERACTING PROTEIN 1"/>
    <property type="match status" value="1"/>
</dbReference>
<keyword evidence="3 8" id="KW-0812">Transmembrane</keyword>
<evidence type="ECO:0000256" key="3">
    <source>
        <dbReference type="ARBA" id="ARBA00022692"/>
    </source>
</evidence>
<keyword evidence="6 8" id="KW-0472">Membrane</keyword>
<reference evidence="9 10" key="1">
    <citation type="submission" date="2022-07" db="EMBL/GenBank/DDBJ databases">
        <title>Genome-wide signatures of adaptation to extreme environments.</title>
        <authorList>
            <person name="Cho C.H."/>
            <person name="Yoon H.S."/>
        </authorList>
    </citation>
    <scope>NUCLEOTIDE SEQUENCE [LARGE SCALE GENOMIC DNA]</scope>
    <source>
        <strain evidence="9 10">108.79 E11</strain>
    </source>
</reference>